<proteinExistence type="predicted"/>
<sequence>MQVDASHYKFERYVDIKRWCSYWHQLREVLALQPRSVLEVGVGNGINSLLLRQLGCETATMDIDPALNPTHVGSVTAIPLADASYDVVAAFQVLEHLPYDNFRTAVSELRRVSTRYVVLSLPDSHKMLTFVLPLPFGGERRIQFAKPRWRARVHRITGEHQWEINKRGYPVSRIVDDLRASGLEVLRTFRAPENPYHRFFICRK</sequence>
<organism evidence="2 3">
    <name type="scientific">Ideonella lacteola</name>
    <dbReference type="NCBI Taxonomy" id="2984193"/>
    <lineage>
        <taxon>Bacteria</taxon>
        <taxon>Pseudomonadati</taxon>
        <taxon>Pseudomonadota</taxon>
        <taxon>Betaproteobacteria</taxon>
        <taxon>Burkholderiales</taxon>
        <taxon>Sphaerotilaceae</taxon>
        <taxon>Ideonella</taxon>
    </lineage>
</organism>
<gene>
    <name evidence="2" type="ORF">AACH06_11690</name>
</gene>
<dbReference type="SUPFAM" id="SSF53335">
    <property type="entry name" value="S-adenosyl-L-methionine-dependent methyltransferases"/>
    <property type="match status" value="1"/>
</dbReference>
<dbReference type="Gene3D" id="3.40.50.150">
    <property type="entry name" value="Vaccinia Virus protein VP39"/>
    <property type="match status" value="1"/>
</dbReference>
<dbReference type="InterPro" id="IPR029063">
    <property type="entry name" value="SAM-dependent_MTases_sf"/>
</dbReference>
<keyword evidence="2" id="KW-0808">Transferase</keyword>
<accession>A0ABU9BNE4</accession>
<dbReference type="Proteomes" id="UP001371218">
    <property type="component" value="Unassembled WGS sequence"/>
</dbReference>
<dbReference type="GO" id="GO:0008168">
    <property type="term" value="F:methyltransferase activity"/>
    <property type="evidence" value="ECO:0007669"/>
    <property type="project" value="UniProtKB-KW"/>
</dbReference>
<name>A0ABU9BNE4_9BURK</name>
<dbReference type="GO" id="GO:0032259">
    <property type="term" value="P:methylation"/>
    <property type="evidence" value="ECO:0007669"/>
    <property type="project" value="UniProtKB-KW"/>
</dbReference>
<protein>
    <submittedName>
        <fullName evidence="2">Methyltransferase domain-containing protein</fullName>
    </submittedName>
</protein>
<evidence type="ECO:0000313" key="2">
    <source>
        <dbReference type="EMBL" id="MEK8031481.1"/>
    </source>
</evidence>
<reference evidence="2 3" key="1">
    <citation type="submission" date="2024-04" db="EMBL/GenBank/DDBJ databases">
        <title>Novel species of the genus Ideonella isolated from streams.</title>
        <authorList>
            <person name="Lu H."/>
        </authorList>
    </citation>
    <scope>NUCLEOTIDE SEQUENCE [LARGE SCALE GENOMIC DNA]</scope>
    <source>
        <strain evidence="2 3">DXS29W</strain>
    </source>
</reference>
<dbReference type="CDD" id="cd02440">
    <property type="entry name" value="AdoMet_MTases"/>
    <property type="match status" value="1"/>
</dbReference>
<dbReference type="RefSeq" id="WP_341425859.1">
    <property type="nucleotide sequence ID" value="NZ_JBBUTG010000005.1"/>
</dbReference>
<feature type="domain" description="Methyltransferase type 11" evidence="1">
    <location>
        <begin position="38"/>
        <end position="112"/>
    </location>
</feature>
<evidence type="ECO:0000313" key="3">
    <source>
        <dbReference type="Proteomes" id="UP001371218"/>
    </source>
</evidence>
<dbReference type="Pfam" id="PF08241">
    <property type="entry name" value="Methyltransf_11"/>
    <property type="match status" value="1"/>
</dbReference>
<evidence type="ECO:0000259" key="1">
    <source>
        <dbReference type="Pfam" id="PF08241"/>
    </source>
</evidence>
<dbReference type="InterPro" id="IPR013216">
    <property type="entry name" value="Methyltransf_11"/>
</dbReference>
<keyword evidence="2" id="KW-0489">Methyltransferase</keyword>
<dbReference type="EMBL" id="JBBUTG010000005">
    <property type="protein sequence ID" value="MEK8031481.1"/>
    <property type="molecule type" value="Genomic_DNA"/>
</dbReference>
<comment type="caution">
    <text evidence="2">The sequence shown here is derived from an EMBL/GenBank/DDBJ whole genome shotgun (WGS) entry which is preliminary data.</text>
</comment>
<keyword evidence="3" id="KW-1185">Reference proteome</keyword>